<dbReference type="AlphaFoldDB" id="A0A7J6XP32"/>
<evidence type="ECO:0000313" key="2">
    <source>
        <dbReference type="Proteomes" id="UP000583944"/>
    </source>
</evidence>
<reference evidence="1 2" key="1">
    <citation type="journal article" date="2019" name="Genome Biol. Evol.">
        <title>Nanopore Sequencing Significantly Improves Genome Assembly of the Protozoan Parasite Trypanosoma cruzi.</title>
        <authorList>
            <person name="Diaz-Viraque F."/>
            <person name="Pita S."/>
            <person name="Greif G."/>
            <person name="de Souza R.C.M."/>
            <person name="Iraola G."/>
            <person name="Robello C."/>
        </authorList>
    </citation>
    <scope>NUCLEOTIDE SEQUENCE [LARGE SCALE GENOMIC DNA]</scope>
    <source>
        <strain evidence="1 2">Berenice</strain>
    </source>
</reference>
<protein>
    <submittedName>
        <fullName evidence="1">Uncharacterized protein</fullName>
    </submittedName>
</protein>
<accession>A0A7J6XP32</accession>
<proteinExistence type="predicted"/>
<dbReference type="EMBL" id="JABDHM010000226">
    <property type="protein sequence ID" value="KAF5216201.1"/>
    <property type="molecule type" value="Genomic_DNA"/>
</dbReference>
<dbReference type="VEuPathDB" id="TriTrypDB:ECC02_011050"/>
<name>A0A7J6XP32_TRYCR</name>
<gene>
    <name evidence="1" type="ORF">ECC02_011050</name>
</gene>
<organism evidence="1 2">
    <name type="scientific">Trypanosoma cruzi</name>
    <dbReference type="NCBI Taxonomy" id="5693"/>
    <lineage>
        <taxon>Eukaryota</taxon>
        <taxon>Discoba</taxon>
        <taxon>Euglenozoa</taxon>
        <taxon>Kinetoplastea</taxon>
        <taxon>Metakinetoplastina</taxon>
        <taxon>Trypanosomatida</taxon>
        <taxon>Trypanosomatidae</taxon>
        <taxon>Trypanosoma</taxon>
        <taxon>Schizotrypanum</taxon>
    </lineage>
</organism>
<evidence type="ECO:0000313" key="1">
    <source>
        <dbReference type="EMBL" id="KAF5216201.1"/>
    </source>
</evidence>
<comment type="caution">
    <text evidence="1">The sequence shown here is derived from an EMBL/GenBank/DDBJ whole genome shotgun (WGS) entry which is preliminary data.</text>
</comment>
<sequence>MWCARRREGACQPFYCFPRCGCRRCLLPFLRSCGFLTRCFGEGVAALIVHCILILVSRSGDIEREGLLPSCFICPLCLTASSTQACSSAPQLVLAGLLTVVTGSRICQLFSAPFQCRIFLLIDGRHSVRRATLIGLCGIARQRHRRKQADAFTCLIPSCAQVFFPCSVGHSNSEESGAMRAWNSFCHVDCGQHRGAATFTPQSCCVSSQGWQGDCMQPATAVVSPNVVTPCEVTCFSE</sequence>
<dbReference type="Proteomes" id="UP000583944">
    <property type="component" value="Unassembled WGS sequence"/>
</dbReference>